<organism evidence="7 8">
    <name type="scientific">Butyrivibrio hungatei</name>
    <dbReference type="NCBI Taxonomy" id="185008"/>
    <lineage>
        <taxon>Bacteria</taxon>
        <taxon>Bacillati</taxon>
        <taxon>Bacillota</taxon>
        <taxon>Clostridia</taxon>
        <taxon>Lachnospirales</taxon>
        <taxon>Lachnospiraceae</taxon>
        <taxon>Butyrivibrio</taxon>
    </lineage>
</organism>
<dbReference type="RefSeq" id="WP_071175482.1">
    <property type="nucleotide sequence ID" value="NZ_CP017831.1"/>
</dbReference>
<keyword evidence="3" id="KW-0119">Carbohydrate metabolism</keyword>
<dbReference type="Gene3D" id="3.20.20.300">
    <property type="entry name" value="Glycoside hydrolase, family 3, N-terminal domain"/>
    <property type="match status" value="1"/>
</dbReference>
<dbReference type="InterPro" id="IPR026891">
    <property type="entry name" value="Fn3-like"/>
</dbReference>
<dbReference type="Proteomes" id="UP000179284">
    <property type="component" value="Chromosome I"/>
</dbReference>
<dbReference type="InterPro" id="IPR019800">
    <property type="entry name" value="Glyco_hydro_3_AS"/>
</dbReference>
<dbReference type="Pfam" id="PF14310">
    <property type="entry name" value="Fn3-like"/>
    <property type="match status" value="1"/>
</dbReference>
<evidence type="ECO:0000256" key="5">
    <source>
        <dbReference type="SAM" id="Phobius"/>
    </source>
</evidence>
<feature type="domain" description="Fibronectin type III-like" evidence="6">
    <location>
        <begin position="457"/>
        <end position="531"/>
    </location>
</feature>
<keyword evidence="8" id="KW-1185">Reference proteome</keyword>
<dbReference type="InterPro" id="IPR001764">
    <property type="entry name" value="Glyco_hydro_3_N"/>
</dbReference>
<dbReference type="InterPro" id="IPR036962">
    <property type="entry name" value="Glyco_hydro_3_N_sf"/>
</dbReference>
<gene>
    <name evidence="7" type="ORF">bhn_I0706</name>
</gene>
<feature type="transmembrane region" description="Helical" evidence="5">
    <location>
        <begin position="20"/>
        <end position="40"/>
    </location>
</feature>
<dbReference type="InterPro" id="IPR036881">
    <property type="entry name" value="Glyco_hydro_3_C_sf"/>
</dbReference>
<dbReference type="SUPFAM" id="SSF51445">
    <property type="entry name" value="(Trans)glycosidases"/>
    <property type="match status" value="1"/>
</dbReference>
<dbReference type="Gene3D" id="3.40.50.1700">
    <property type="entry name" value="Glycoside hydrolase family 3 C-terminal domain"/>
    <property type="match status" value="1"/>
</dbReference>
<evidence type="ECO:0000313" key="7">
    <source>
        <dbReference type="EMBL" id="AOZ95740.1"/>
    </source>
</evidence>
<evidence type="ECO:0000256" key="3">
    <source>
        <dbReference type="ARBA" id="ARBA00023277"/>
    </source>
</evidence>
<dbReference type="InterPro" id="IPR050288">
    <property type="entry name" value="Cellulose_deg_GH3"/>
</dbReference>
<dbReference type="KEGG" id="bhu:bhn_I0706"/>
<dbReference type="PRINTS" id="PR00133">
    <property type="entry name" value="GLHYDRLASE3"/>
</dbReference>
<dbReference type="PANTHER" id="PTHR42715:SF10">
    <property type="entry name" value="BETA-GLUCOSIDASE"/>
    <property type="match status" value="1"/>
</dbReference>
<dbReference type="Gene3D" id="2.60.40.10">
    <property type="entry name" value="Immunoglobulins"/>
    <property type="match status" value="1"/>
</dbReference>
<evidence type="ECO:0000256" key="1">
    <source>
        <dbReference type="ARBA" id="ARBA00005336"/>
    </source>
</evidence>
<feature type="transmembrane region" description="Helical" evidence="5">
    <location>
        <begin position="47"/>
        <end position="67"/>
    </location>
</feature>
<dbReference type="SUPFAM" id="SSF52279">
    <property type="entry name" value="Beta-D-glucan exohydrolase, C-terminal domain"/>
    <property type="match status" value="1"/>
</dbReference>
<accession>A0A1D9NZJ8</accession>
<keyword evidence="5" id="KW-0472">Membrane</keyword>
<dbReference type="InterPro" id="IPR017853">
    <property type="entry name" value="GH"/>
</dbReference>
<dbReference type="SMART" id="SM01217">
    <property type="entry name" value="Fn3_like"/>
    <property type="match status" value="1"/>
</dbReference>
<evidence type="ECO:0000256" key="2">
    <source>
        <dbReference type="ARBA" id="ARBA00022801"/>
    </source>
</evidence>
<sequence>MLSINMDDVLNVLTSIRSYLIAIGVIIAIAVVLMIAVMKLNKPVKKLVRGTALVAMLTGIVVCVNMICSGPMSTMLDLVSGSGTISKTTSDETTVLAQNIAREGIVLLENNDNTLPVASGSKLNVFGWASTNPILGGAGSGALNDAYDQISLLQSLSDAGIETNSELTQFYTDYKADRPVVGMWNQDWTLPEPNVSLYTDELMANAKSFSDTAMIVISRSGGEGADLPTDMNAVVDGSYMDGTTYTAGTYDDTLNEGNDWDAGDHYLQLTNREEEMIDLVCSNFDKVVLVYNGANAFELGFIKDHPQIKSVLWVAGMGHVGMEALGEIVTGEVNPSGKTIDTYVYDMEKTPWWNNFGDFNYTNMDEFAYTSTGFTGNESTAEVSFINYVEGIYVGYKFYETAALEGLINYDEMVQYPFGYGLSYTTFEQTMGDITEADGKISFDVTVTNTGSVAGKDVVEVYYNPPYENGGIEKASTNLVQFEKTQLLEPGASETINISFAVEDMASYDYQNAKAYVLDAGDYVISINSDSHNVIDSKTYTVDSTVTYSGSNSRQSDLVTATNAFDYAEGNIEYLSRADGFANYAAATAAPKSYEMAADAKASFYNISNYLSAEATAADEDANAEAVTTGAETTLKLADLRGLDKNDPKWDELLNSMSLDDMNALISLGGYQTNSVDSIGKVRTNDCDGPASINNNFTGVGSLGFPVGVTIAATYNKELAYSFGDYIGKMADEMDVSGWYAPAMNIHRTAFAGRNFEYYSEDPILSGYVASEACKGSWANGVYAYIKHFAMNDQEENRCDMLCTWSNEQAIRETYLRPFEICVKNVDMCAVMSSFNYIGNRWAGGSASLLKTVLRDEWGFNGFVLTDYFGVYGYMSSDQAIRNGTDCMLVNYPTATNNVQFRDTNGAQQAMREATKNILYTVVNSRAYAPENLTMGMASWKKLMIVLDVIFGALMVCLMAIFIKNFLKRKKEEAPAATSAEE</sequence>
<dbReference type="PROSITE" id="PS00775">
    <property type="entry name" value="GLYCOSYL_HYDROL_F3"/>
    <property type="match status" value="1"/>
</dbReference>
<keyword evidence="5" id="KW-0812">Transmembrane</keyword>
<dbReference type="AlphaFoldDB" id="A0A1D9NZJ8"/>
<dbReference type="PANTHER" id="PTHR42715">
    <property type="entry name" value="BETA-GLUCOSIDASE"/>
    <property type="match status" value="1"/>
</dbReference>
<dbReference type="Pfam" id="PF01915">
    <property type="entry name" value="Glyco_hydro_3_C"/>
    <property type="match status" value="1"/>
</dbReference>
<keyword evidence="5" id="KW-1133">Transmembrane helix</keyword>
<dbReference type="InterPro" id="IPR013783">
    <property type="entry name" value="Ig-like_fold"/>
</dbReference>
<evidence type="ECO:0000313" key="8">
    <source>
        <dbReference type="Proteomes" id="UP000179284"/>
    </source>
</evidence>
<comment type="similarity">
    <text evidence="1 4">Belongs to the glycosyl hydrolase 3 family.</text>
</comment>
<feature type="transmembrane region" description="Helical" evidence="5">
    <location>
        <begin position="943"/>
        <end position="963"/>
    </location>
</feature>
<evidence type="ECO:0000259" key="6">
    <source>
        <dbReference type="SMART" id="SM01217"/>
    </source>
</evidence>
<protein>
    <submittedName>
        <fullName evidence="7">Beta-glucosidase Bgl3D</fullName>
    </submittedName>
</protein>
<keyword evidence="4" id="KW-0326">Glycosidase</keyword>
<reference evidence="8" key="1">
    <citation type="submission" date="2016-10" db="EMBL/GenBank/DDBJ databases">
        <title>The complete genome sequence of the rumen bacterium Butyrivibrio hungatei MB2003.</title>
        <authorList>
            <person name="Palevich N."/>
            <person name="Kelly W.J."/>
            <person name="Leahy S.C."/>
            <person name="Altermann E."/>
            <person name="Rakonjac J."/>
            <person name="Attwood G.T."/>
        </authorList>
    </citation>
    <scope>NUCLEOTIDE SEQUENCE [LARGE SCALE GENOMIC DNA]</scope>
    <source>
        <strain evidence="8">MB2003</strain>
    </source>
</reference>
<dbReference type="Pfam" id="PF00933">
    <property type="entry name" value="Glyco_hydro_3"/>
    <property type="match status" value="1"/>
</dbReference>
<dbReference type="InterPro" id="IPR002772">
    <property type="entry name" value="Glyco_hydro_3_C"/>
</dbReference>
<proteinExistence type="inferred from homology"/>
<evidence type="ECO:0000256" key="4">
    <source>
        <dbReference type="RuleBase" id="RU361161"/>
    </source>
</evidence>
<dbReference type="GO" id="GO:0005975">
    <property type="term" value="P:carbohydrate metabolic process"/>
    <property type="evidence" value="ECO:0007669"/>
    <property type="project" value="InterPro"/>
</dbReference>
<name>A0A1D9NZJ8_9FIRM</name>
<dbReference type="EMBL" id="CP017831">
    <property type="protein sequence ID" value="AOZ95740.1"/>
    <property type="molecule type" value="Genomic_DNA"/>
</dbReference>
<dbReference type="GO" id="GO:0004553">
    <property type="term" value="F:hydrolase activity, hydrolyzing O-glycosyl compounds"/>
    <property type="evidence" value="ECO:0007669"/>
    <property type="project" value="InterPro"/>
</dbReference>
<keyword evidence="2 4" id="KW-0378">Hydrolase</keyword>
<dbReference type="OrthoDB" id="98455at2"/>